<evidence type="ECO:0000313" key="10">
    <source>
        <dbReference type="Proteomes" id="UP000092124"/>
    </source>
</evidence>
<evidence type="ECO:0000256" key="6">
    <source>
        <dbReference type="ARBA" id="ARBA00045926"/>
    </source>
</evidence>
<dbReference type="InterPro" id="IPR042172">
    <property type="entry name" value="Adenosylhomocyst_ase-like_sf"/>
</dbReference>
<dbReference type="GO" id="GO:0006730">
    <property type="term" value="P:one-carbon metabolic process"/>
    <property type="evidence" value="ECO:0007669"/>
    <property type="project" value="UniProtKB-KW"/>
</dbReference>
<evidence type="ECO:0000256" key="3">
    <source>
        <dbReference type="ARBA" id="ARBA00022563"/>
    </source>
</evidence>
<evidence type="ECO:0000313" key="9">
    <source>
        <dbReference type="EMBL" id="OBS66182.1"/>
    </source>
</evidence>
<dbReference type="Proteomes" id="UP000092124">
    <property type="component" value="Unassembled WGS sequence"/>
</dbReference>
<evidence type="ECO:0000256" key="1">
    <source>
        <dbReference type="ARBA" id="ARBA00001911"/>
    </source>
</evidence>
<evidence type="ECO:0000256" key="2">
    <source>
        <dbReference type="ARBA" id="ARBA00007122"/>
    </source>
</evidence>
<comment type="cofactor">
    <cofactor evidence="1">
        <name>NAD(+)</name>
        <dbReference type="ChEBI" id="CHEBI:57540"/>
    </cofactor>
</comment>
<dbReference type="InterPro" id="IPR000043">
    <property type="entry name" value="Adenosylhomocysteinase-like"/>
</dbReference>
<dbReference type="Gene3D" id="3.40.50.1480">
    <property type="entry name" value="Adenosylhomocysteinase-like"/>
    <property type="match status" value="1"/>
</dbReference>
<reference evidence="9 10" key="1">
    <citation type="submission" date="2016-06" db="EMBL/GenBank/DDBJ databases">
        <title>The Draft Genome Sequence and Annotation of the Desert Woodrat Neotoma lepida.</title>
        <authorList>
            <person name="Campbell M."/>
            <person name="Oakeson K.F."/>
            <person name="Yandell M."/>
            <person name="Halpert J.R."/>
            <person name="Dearing D."/>
        </authorList>
    </citation>
    <scope>NUCLEOTIDE SEQUENCE [LARGE SCALE GENOMIC DNA]</scope>
    <source>
        <strain evidence="9">417</strain>
        <tissue evidence="9">Liver</tissue>
    </source>
</reference>
<evidence type="ECO:0000256" key="5">
    <source>
        <dbReference type="ARBA" id="ARBA00038791"/>
    </source>
</evidence>
<name>A0A1A6GLH1_NEOLE</name>
<dbReference type="STRING" id="56216.A0A1A6GLH1"/>
<evidence type="ECO:0000256" key="7">
    <source>
        <dbReference type="ARBA" id="ARBA00047800"/>
    </source>
</evidence>
<dbReference type="SMART" id="SM00997">
    <property type="entry name" value="AdoHcyase_NAD"/>
    <property type="match status" value="1"/>
</dbReference>
<dbReference type="PANTHER" id="PTHR23420:SF0">
    <property type="entry name" value="ADENOSYLHOMOCYSTEINASE"/>
    <property type="match status" value="1"/>
</dbReference>
<protein>
    <recommendedName>
        <fullName evidence="8">S-adenosyl-L-homocysteine hydrolase NAD binding domain-containing protein</fullName>
    </recommendedName>
</protein>
<accession>A0A1A6GLH1</accession>
<keyword evidence="4" id="KW-0520">NAD</keyword>
<comment type="function">
    <text evidence="6">Catalyzes the hydrolysis of S-adenosyl-L-homocysteine to form adenosine and homocysteine. Binds copper ions.</text>
</comment>
<keyword evidence="10" id="KW-1185">Reference proteome</keyword>
<dbReference type="GO" id="GO:0004013">
    <property type="term" value="F:adenosylhomocysteinase activity"/>
    <property type="evidence" value="ECO:0007669"/>
    <property type="project" value="UniProtKB-EC"/>
</dbReference>
<comment type="caution">
    <text evidence="9">The sequence shown here is derived from an EMBL/GenBank/DDBJ whole genome shotgun (WGS) entry which is preliminary data.</text>
</comment>
<evidence type="ECO:0000256" key="4">
    <source>
        <dbReference type="ARBA" id="ARBA00023027"/>
    </source>
</evidence>
<gene>
    <name evidence="9" type="ORF">A6R68_05281</name>
</gene>
<comment type="similarity">
    <text evidence="2">Belongs to the adenosylhomocysteinase family.</text>
</comment>
<evidence type="ECO:0000259" key="8">
    <source>
        <dbReference type="SMART" id="SM00997"/>
    </source>
</evidence>
<feature type="domain" description="S-adenosyl-L-homocysteine hydrolase NAD binding" evidence="8">
    <location>
        <begin position="75"/>
        <end position="181"/>
    </location>
</feature>
<dbReference type="GO" id="GO:0005829">
    <property type="term" value="C:cytosol"/>
    <property type="evidence" value="ECO:0007669"/>
    <property type="project" value="TreeGrafter"/>
</dbReference>
<dbReference type="InterPro" id="IPR036291">
    <property type="entry name" value="NAD(P)-bd_dom_sf"/>
</dbReference>
<organism evidence="9 10">
    <name type="scientific">Neotoma lepida</name>
    <name type="common">Desert woodrat</name>
    <dbReference type="NCBI Taxonomy" id="56216"/>
    <lineage>
        <taxon>Eukaryota</taxon>
        <taxon>Metazoa</taxon>
        <taxon>Chordata</taxon>
        <taxon>Craniata</taxon>
        <taxon>Vertebrata</taxon>
        <taxon>Euteleostomi</taxon>
        <taxon>Mammalia</taxon>
        <taxon>Eutheria</taxon>
        <taxon>Euarchontoglires</taxon>
        <taxon>Glires</taxon>
        <taxon>Rodentia</taxon>
        <taxon>Myomorpha</taxon>
        <taxon>Muroidea</taxon>
        <taxon>Cricetidae</taxon>
        <taxon>Neotominae</taxon>
        <taxon>Neotoma</taxon>
    </lineage>
</organism>
<dbReference type="Pfam" id="PF00670">
    <property type="entry name" value="AdoHcyase_NAD"/>
    <property type="match status" value="1"/>
</dbReference>
<proteinExistence type="inferred from homology"/>
<comment type="subunit">
    <text evidence="5">Homotetramer. Interaction with AHCYL1.</text>
</comment>
<sequence length="181" mass="20146">MFYFKDGSLNIILDDGGDLTNLIHTKYPQLLTSIQSISEETMTGVHNLYKMMANGILKVPAISVNDSVTKIKFDNLYGCWESLRDGIKWAINVIISGKVMEVAGGEIEPINALQAAMESYEMTTMDKACKEGNIFVTTTGCVDIIPGQHFEQKKDDVIIRNTEHFDGKWLSESTVEKVAFA</sequence>
<dbReference type="EMBL" id="LZPO01087410">
    <property type="protein sequence ID" value="OBS66182.1"/>
    <property type="molecule type" value="Genomic_DNA"/>
</dbReference>
<dbReference type="SMART" id="SM00996">
    <property type="entry name" value="AdoHcyase"/>
    <property type="match status" value="1"/>
</dbReference>
<dbReference type="GO" id="GO:0033353">
    <property type="term" value="P:S-adenosylmethionine cycle"/>
    <property type="evidence" value="ECO:0007669"/>
    <property type="project" value="TreeGrafter"/>
</dbReference>
<keyword evidence="3" id="KW-0554">One-carbon metabolism</keyword>
<dbReference type="InterPro" id="IPR015878">
    <property type="entry name" value="Ado_hCys_hydrolase_NAD-bd"/>
</dbReference>
<dbReference type="SUPFAM" id="SSF52283">
    <property type="entry name" value="Formate/glycerate dehydrogenase catalytic domain-like"/>
    <property type="match status" value="1"/>
</dbReference>
<dbReference type="Gene3D" id="3.40.50.720">
    <property type="entry name" value="NAD(P)-binding Rossmann-like Domain"/>
    <property type="match status" value="2"/>
</dbReference>
<dbReference type="AlphaFoldDB" id="A0A1A6GLH1"/>
<dbReference type="OrthoDB" id="10007170at2759"/>
<comment type="catalytic activity">
    <reaction evidence="7">
        <text>S-adenosyl-L-homocysteine + H2O = L-homocysteine + adenosine</text>
        <dbReference type="Rhea" id="RHEA:21708"/>
        <dbReference type="ChEBI" id="CHEBI:15377"/>
        <dbReference type="ChEBI" id="CHEBI:16335"/>
        <dbReference type="ChEBI" id="CHEBI:57856"/>
        <dbReference type="ChEBI" id="CHEBI:58199"/>
        <dbReference type="EC" id="3.13.2.1"/>
    </reaction>
    <physiologicalReaction direction="left-to-right" evidence="7">
        <dbReference type="Rhea" id="RHEA:21709"/>
    </physiologicalReaction>
</comment>
<dbReference type="SUPFAM" id="SSF51735">
    <property type="entry name" value="NAD(P)-binding Rossmann-fold domains"/>
    <property type="match status" value="1"/>
</dbReference>
<dbReference type="PANTHER" id="PTHR23420">
    <property type="entry name" value="ADENOSYLHOMOCYSTEINASE"/>
    <property type="match status" value="1"/>
</dbReference>